<dbReference type="PANTHER" id="PTHR30055">
    <property type="entry name" value="HTH-TYPE TRANSCRIPTIONAL REGULATOR RUTR"/>
    <property type="match status" value="1"/>
</dbReference>
<protein>
    <submittedName>
        <fullName evidence="6">TetR/AcrR family transcriptional regulator</fullName>
    </submittedName>
</protein>
<keyword evidence="7" id="KW-1185">Reference proteome</keyword>
<dbReference type="RefSeq" id="WP_369741057.1">
    <property type="nucleotide sequence ID" value="NZ_JBGEDP010000001.1"/>
</dbReference>
<evidence type="ECO:0000313" key="6">
    <source>
        <dbReference type="EMBL" id="MEY8018437.1"/>
    </source>
</evidence>
<dbReference type="Pfam" id="PF21943">
    <property type="entry name" value="TetR_C_46"/>
    <property type="match status" value="1"/>
</dbReference>
<dbReference type="InterPro" id="IPR036271">
    <property type="entry name" value="Tet_transcr_reg_TetR-rel_C_sf"/>
</dbReference>
<feature type="DNA-binding region" description="H-T-H motif" evidence="4">
    <location>
        <begin position="34"/>
        <end position="53"/>
    </location>
</feature>
<evidence type="ECO:0000256" key="3">
    <source>
        <dbReference type="ARBA" id="ARBA00023163"/>
    </source>
</evidence>
<dbReference type="PRINTS" id="PR00455">
    <property type="entry name" value="HTHTETR"/>
</dbReference>
<dbReference type="EMBL" id="JBGEDP010000001">
    <property type="protein sequence ID" value="MEY8018437.1"/>
    <property type="molecule type" value="Genomic_DNA"/>
</dbReference>
<evidence type="ECO:0000259" key="5">
    <source>
        <dbReference type="PROSITE" id="PS50977"/>
    </source>
</evidence>
<gene>
    <name evidence="6" type="ORF">AB8998_27475</name>
</gene>
<dbReference type="InterPro" id="IPR001647">
    <property type="entry name" value="HTH_TetR"/>
</dbReference>
<dbReference type="SUPFAM" id="SSF46689">
    <property type="entry name" value="Homeodomain-like"/>
    <property type="match status" value="1"/>
</dbReference>
<keyword evidence="1" id="KW-0805">Transcription regulation</keyword>
<dbReference type="PANTHER" id="PTHR30055:SF158">
    <property type="entry name" value="POSSIBLE TRANSCRIPTIONAL REGULATORY PROTEIN (PROBABLY TETR-FAMILY)"/>
    <property type="match status" value="1"/>
</dbReference>
<keyword evidence="2 4" id="KW-0238">DNA-binding</keyword>
<dbReference type="InterPro" id="IPR009057">
    <property type="entry name" value="Homeodomain-like_sf"/>
</dbReference>
<dbReference type="Proteomes" id="UP001564760">
    <property type="component" value="Unassembled WGS sequence"/>
</dbReference>
<proteinExistence type="predicted"/>
<reference evidence="6 7" key="1">
    <citation type="submission" date="2024-08" db="EMBL/GenBank/DDBJ databases">
        <title>Mycobacterium servetensis sp. nov., a novel rapid-growing mycobacterial species recovered from a human patient in Zaragoza, Spain.</title>
        <authorList>
            <person name="Tristancho-Baro A.I."/>
            <person name="Buenestado-Serrano S."/>
            <person name="Garcia De Viedma D."/>
            <person name="Milagro-Beamonte A."/>
            <person name="Burillo N."/>
            <person name="Sanz S."/>
            <person name="Lopez-Calleja A.I."/>
            <person name="Penas-Utrilla D."/>
            <person name="Guardingo M."/>
            <person name="Garcia M.J."/>
            <person name="Vinuelas-Bayon J."/>
        </authorList>
    </citation>
    <scope>NUCLEOTIDE SEQUENCE [LARGE SCALE GENOMIC DNA]</scope>
    <source>
        <strain evidence="7">HUMS_12744610</strain>
    </source>
</reference>
<dbReference type="InterPro" id="IPR050109">
    <property type="entry name" value="HTH-type_TetR-like_transc_reg"/>
</dbReference>
<comment type="caution">
    <text evidence="6">The sequence shown here is derived from an EMBL/GenBank/DDBJ whole genome shotgun (WGS) entry which is preliminary data.</text>
</comment>
<dbReference type="Pfam" id="PF00440">
    <property type="entry name" value="TetR_N"/>
    <property type="match status" value="1"/>
</dbReference>
<name>A0ABV4C7I3_9MYCO</name>
<dbReference type="Gene3D" id="1.10.357.10">
    <property type="entry name" value="Tetracycline Repressor, domain 2"/>
    <property type="match status" value="1"/>
</dbReference>
<dbReference type="PROSITE" id="PS50977">
    <property type="entry name" value="HTH_TETR_2"/>
    <property type="match status" value="1"/>
</dbReference>
<evidence type="ECO:0000256" key="2">
    <source>
        <dbReference type="ARBA" id="ARBA00023125"/>
    </source>
</evidence>
<evidence type="ECO:0000256" key="4">
    <source>
        <dbReference type="PROSITE-ProRule" id="PRU00335"/>
    </source>
</evidence>
<sequence length="216" mass="23865">MAGGTKRLPRAVREQQMLDAAVQMFSVNGYHETSMDVIAAEARISKPMLYLYYGSKEDLFGACLNRELSRFIDAVRADIDFTQSPRDLMRNTIGSFLRYIDTNRASWIVMYTQASSSQAFAHMVRDGREQIIEMVAGLVRAGSRTPRSETEHQMMAVALVGAGEAMATRLSTGDIDVDEAAELMIDLFWHGLRGAPEDREPATALHDVGGPGTLSE</sequence>
<evidence type="ECO:0000313" key="7">
    <source>
        <dbReference type="Proteomes" id="UP001564760"/>
    </source>
</evidence>
<organism evidence="6 7">
    <name type="scientific">Mycobacterium servetii</name>
    <dbReference type="NCBI Taxonomy" id="3237418"/>
    <lineage>
        <taxon>Bacteria</taxon>
        <taxon>Bacillati</taxon>
        <taxon>Actinomycetota</taxon>
        <taxon>Actinomycetes</taxon>
        <taxon>Mycobacteriales</taxon>
        <taxon>Mycobacteriaceae</taxon>
        <taxon>Mycobacterium</taxon>
    </lineage>
</organism>
<accession>A0ABV4C7I3</accession>
<dbReference type="InterPro" id="IPR054129">
    <property type="entry name" value="DesT_TetR_C"/>
</dbReference>
<feature type="domain" description="HTH tetR-type" evidence="5">
    <location>
        <begin position="11"/>
        <end position="71"/>
    </location>
</feature>
<evidence type="ECO:0000256" key="1">
    <source>
        <dbReference type="ARBA" id="ARBA00023015"/>
    </source>
</evidence>
<dbReference type="SUPFAM" id="SSF48498">
    <property type="entry name" value="Tetracyclin repressor-like, C-terminal domain"/>
    <property type="match status" value="1"/>
</dbReference>
<keyword evidence="3" id="KW-0804">Transcription</keyword>